<dbReference type="GO" id="GO:0005634">
    <property type="term" value="C:nucleus"/>
    <property type="evidence" value="ECO:0007669"/>
    <property type="project" value="TreeGrafter"/>
</dbReference>
<name>A0AA39VM87_ACESA</name>
<feature type="compositionally biased region" description="Basic and acidic residues" evidence="6">
    <location>
        <begin position="648"/>
        <end position="657"/>
    </location>
</feature>
<dbReference type="InterPro" id="IPR048362">
    <property type="entry name" value="PARG_helical"/>
</dbReference>
<dbReference type="GO" id="GO:1990966">
    <property type="term" value="P:ATP generation from poly-ADP-D-ribose"/>
    <property type="evidence" value="ECO:0007669"/>
    <property type="project" value="TreeGrafter"/>
</dbReference>
<evidence type="ECO:0000256" key="1">
    <source>
        <dbReference type="ARBA" id="ARBA00009545"/>
    </source>
</evidence>
<feature type="domain" description="PARG helical" evidence="8">
    <location>
        <begin position="84"/>
        <end position="220"/>
    </location>
</feature>
<feature type="compositionally biased region" description="Acidic residues" evidence="6">
    <location>
        <begin position="659"/>
        <end position="670"/>
    </location>
</feature>
<evidence type="ECO:0000256" key="4">
    <source>
        <dbReference type="PIRSR" id="PIRSR607724-1"/>
    </source>
</evidence>
<feature type="domain" description="PARG catalytic Macro" evidence="7">
    <location>
        <begin position="238"/>
        <end position="498"/>
    </location>
</feature>
<dbReference type="Proteomes" id="UP001168877">
    <property type="component" value="Unassembled WGS sequence"/>
</dbReference>
<feature type="region of interest" description="Disordered" evidence="6">
    <location>
        <begin position="648"/>
        <end position="680"/>
    </location>
</feature>
<evidence type="ECO:0000256" key="2">
    <source>
        <dbReference type="ARBA" id="ARBA00012255"/>
    </source>
</evidence>
<feature type="active site" evidence="4">
    <location>
        <position position="287"/>
    </location>
</feature>
<reference evidence="9" key="1">
    <citation type="journal article" date="2022" name="Plant J.">
        <title>Strategies of tolerance reflected in two North American maple genomes.</title>
        <authorList>
            <person name="McEvoy S.L."/>
            <person name="Sezen U.U."/>
            <person name="Trouern-Trend A."/>
            <person name="McMahon S.M."/>
            <person name="Schaberg P.G."/>
            <person name="Yang J."/>
            <person name="Wegrzyn J.L."/>
            <person name="Swenson N.G."/>
        </authorList>
    </citation>
    <scope>NUCLEOTIDE SEQUENCE</scope>
    <source>
        <strain evidence="9">NS2018</strain>
    </source>
</reference>
<dbReference type="EMBL" id="JAUESC010000383">
    <property type="protein sequence ID" value="KAK0585402.1"/>
    <property type="molecule type" value="Genomic_DNA"/>
</dbReference>
<dbReference type="GO" id="GO:0005975">
    <property type="term" value="P:carbohydrate metabolic process"/>
    <property type="evidence" value="ECO:0007669"/>
    <property type="project" value="InterPro"/>
</dbReference>
<dbReference type="Pfam" id="PF20811">
    <property type="entry name" value="PARG_cat_N"/>
    <property type="match status" value="1"/>
</dbReference>
<reference evidence="9" key="2">
    <citation type="submission" date="2023-06" db="EMBL/GenBank/DDBJ databases">
        <authorList>
            <person name="Swenson N.G."/>
            <person name="Wegrzyn J.L."/>
            <person name="Mcevoy S.L."/>
        </authorList>
    </citation>
    <scope>NUCLEOTIDE SEQUENCE</scope>
    <source>
        <strain evidence="9">NS2018</strain>
        <tissue evidence="9">Leaf</tissue>
    </source>
</reference>
<feature type="binding site" evidence="5">
    <location>
        <position position="286"/>
    </location>
    <ligand>
        <name>substrate</name>
    </ligand>
</feature>
<dbReference type="GO" id="GO:0006282">
    <property type="term" value="P:regulation of DNA repair"/>
    <property type="evidence" value="ECO:0007669"/>
    <property type="project" value="InterPro"/>
</dbReference>
<keyword evidence="3" id="KW-0378">Hydrolase</keyword>
<feature type="binding site" evidence="5">
    <location>
        <position position="272"/>
    </location>
    <ligand>
        <name>substrate</name>
    </ligand>
</feature>
<comment type="similarity">
    <text evidence="1">Belongs to the poly(ADP-ribose) glycohydrolase family.</text>
</comment>
<organism evidence="9 10">
    <name type="scientific">Acer saccharum</name>
    <name type="common">Sugar maple</name>
    <dbReference type="NCBI Taxonomy" id="4024"/>
    <lineage>
        <taxon>Eukaryota</taxon>
        <taxon>Viridiplantae</taxon>
        <taxon>Streptophyta</taxon>
        <taxon>Embryophyta</taxon>
        <taxon>Tracheophyta</taxon>
        <taxon>Spermatophyta</taxon>
        <taxon>Magnoliopsida</taxon>
        <taxon>eudicotyledons</taxon>
        <taxon>Gunneridae</taxon>
        <taxon>Pentapetalae</taxon>
        <taxon>rosids</taxon>
        <taxon>malvids</taxon>
        <taxon>Sapindales</taxon>
        <taxon>Sapindaceae</taxon>
        <taxon>Hippocastanoideae</taxon>
        <taxon>Acereae</taxon>
        <taxon>Acer</taxon>
    </lineage>
</organism>
<feature type="active site" evidence="4">
    <location>
        <position position="288"/>
    </location>
</feature>
<dbReference type="AlphaFoldDB" id="A0AA39VM87"/>
<dbReference type="PANTHER" id="PTHR12837:SF0">
    <property type="entry name" value="POLY(ADP-RIBOSE) GLYCOHYDROLASE"/>
    <property type="match status" value="1"/>
</dbReference>
<evidence type="ECO:0000313" key="9">
    <source>
        <dbReference type="EMBL" id="KAK0585402.1"/>
    </source>
</evidence>
<protein>
    <recommendedName>
        <fullName evidence="2">poly(ADP-ribose) glycohydrolase</fullName>
        <ecNumber evidence="2">3.2.1.143</ecNumber>
    </recommendedName>
</protein>
<gene>
    <name evidence="9" type="ORF">LWI29_027983</name>
</gene>
<feature type="active site" evidence="4">
    <location>
        <position position="269"/>
    </location>
</feature>
<dbReference type="EC" id="3.2.1.143" evidence="2"/>
<feature type="binding site" evidence="5">
    <location>
        <position position="327"/>
    </location>
    <ligand>
        <name>substrate</name>
    </ligand>
</feature>
<evidence type="ECO:0000313" key="10">
    <source>
        <dbReference type="Proteomes" id="UP001168877"/>
    </source>
</evidence>
<evidence type="ECO:0000259" key="8">
    <source>
        <dbReference type="Pfam" id="PF20811"/>
    </source>
</evidence>
<comment type="caution">
    <text evidence="9">The sequence shown here is derived from an EMBL/GenBank/DDBJ whole genome shotgun (WGS) entry which is preliminary data.</text>
</comment>
<dbReference type="Pfam" id="PF05028">
    <property type="entry name" value="PARG_cat_C"/>
    <property type="match status" value="1"/>
</dbReference>
<evidence type="ECO:0000256" key="5">
    <source>
        <dbReference type="PIRSR" id="PIRSR607724-2"/>
    </source>
</evidence>
<dbReference type="GO" id="GO:0005737">
    <property type="term" value="C:cytoplasm"/>
    <property type="evidence" value="ECO:0007669"/>
    <property type="project" value="TreeGrafter"/>
</dbReference>
<keyword evidence="10" id="KW-1185">Reference proteome</keyword>
<dbReference type="GO" id="GO:0004649">
    <property type="term" value="F:poly(ADP-ribose) glycohydrolase activity"/>
    <property type="evidence" value="ECO:0007669"/>
    <property type="project" value="UniProtKB-EC"/>
</dbReference>
<sequence length="921" mass="105023">MESREDFQSILPYLPLLVRSSSLFWPSRVVEALKALARGPHHSRVDSGEVLSVAISDIRSSLPQFEPLAPFAPDGYALFFNELMSRAEAAKWFGEVVPAMANMLLKLPSLLESHYQGADDPLGEGIYSVGTALHLLSSQEVGIVFLSQELIGALLACSFFCLFPVTNRGANYLPTINFDELFASLYESYSENQEHKIKCIVHYFERISSRMPVGFVSFERKVLPLDHRPLCMSYPEADFWSKSLLPLCRFEVHGSGLIEDQPNDALEVDFANKYIGGGALNRGCVQEEIRFMVNPELIAGMLFLPSMADNEAIEIVGAERFSNYIGYASSFRYSGDHVDKRDVDVFGRRKTRIVAIDALSWPGMKQYKLGFLLRETNKAFCGFIDQSKYCQYKRVFQDKGLDDRDDISRNDLLFHEASSTIVETNEETSLNEVLRISDETTSMCLDNEDSSIGVVTGNWGCGAFGGDPELKSIIQWLAASQALRPFISYYKFGIKELQYLDQIVIQVTQWILLHKWTVGDLWNIMVEYSSQRLKGETKLGFFIWLLPSLTSHEARKRRKKETIFILCREMALQQATSFEYLHPPFKEKRFKLVPSLAVKIPHYGERQSNNWGSSSKVACSSLSSNFLKFPSRAGGLRRSIEVRSLVEKLGQRDRGGESSDSEDDDDDDYDYSSAKKNVEDEPFMNLEERREWRQKIREVINQCPDVEEEVDPIEKKKKMEKLLADYPLVVDDEDPDWPEDADGRGFSFGQFFDKITIKNKKKDDDDDDENEVVWQDDNYIRPIKDIKTAEWEEAVFKDISPLIVLVHNRYKRPKENERVRDELEKAVHIIWNCRLPSPRCVAVDANTEHELVSALQVSVFPEVIFTKAGKILYREKATRTADEMSKIMAFFYYGAAKPACLNTIIGSSQETIPSVIVNSPM</sequence>
<dbReference type="GO" id="GO:0009225">
    <property type="term" value="P:nucleotide-sugar metabolic process"/>
    <property type="evidence" value="ECO:0007669"/>
    <property type="project" value="TreeGrafter"/>
</dbReference>
<dbReference type="InterPro" id="IPR007724">
    <property type="entry name" value="Poly_GlycHdrlase"/>
</dbReference>
<dbReference type="InterPro" id="IPR046372">
    <property type="entry name" value="PARG_cat_C"/>
</dbReference>
<accession>A0AA39VM87</accession>
<dbReference type="PANTHER" id="PTHR12837">
    <property type="entry name" value="POLY ADP-RIBOSE GLYCOHYDROLASE"/>
    <property type="match status" value="1"/>
</dbReference>
<evidence type="ECO:0000256" key="3">
    <source>
        <dbReference type="ARBA" id="ARBA00022801"/>
    </source>
</evidence>
<evidence type="ECO:0000256" key="6">
    <source>
        <dbReference type="SAM" id="MobiDB-lite"/>
    </source>
</evidence>
<proteinExistence type="inferred from homology"/>
<evidence type="ECO:0000259" key="7">
    <source>
        <dbReference type="Pfam" id="PF05028"/>
    </source>
</evidence>